<evidence type="ECO:0000313" key="3">
    <source>
        <dbReference type="Proteomes" id="UP000609346"/>
    </source>
</evidence>
<dbReference type="EMBL" id="JACXZA010000007">
    <property type="protein sequence ID" value="MBD3922076.1"/>
    <property type="molecule type" value="Genomic_DNA"/>
</dbReference>
<feature type="compositionally biased region" description="Low complexity" evidence="1">
    <location>
        <begin position="35"/>
        <end position="47"/>
    </location>
</feature>
<sequence>MNNSKNKLKIIYFSMLIVLIICLLTSCVQTKDSISPTPVTAPTSTATNLMDEDEPEMNDKPQLGINQAIDLASEKLDISKDKIKYVATDPASGIYEVSVNDYLNYYIDPVNGDFLNENREKIINLLGVKDEYKDESFPDLSIEDIVIENLKNNAEPHSDNVKYSAERKIPFFDSSGQRINGGLINDNTYITLSELGISESIDSEFRQCYSADVDNDGTDEIGCHGLGGTGLYPFTQLYKLDRATSKYSEWYPEIPDNSEYEGNYSDIQFFKSSNKVYMVVFDDIELRIFYLHSNKADSIASIHITYPTYEINTNSNEDVILHLKDKYAKKITFLDGDIPDEHVLQTTDPQYSLIDHDVREQFVGRTYTIADIDNDGEKELFFKWEAWSQTRLNSTLYLNGYAILKKKNNIYMLYDTNDKGRTSRYQIYDQNEGSTYPENIYFENYNGKVYTIIVDKDYYENVDFDMRKTDTFNVYCMNKSEFKNLGTIDVVWTPEIEITDLKK</sequence>
<dbReference type="RefSeq" id="WP_224753983.1">
    <property type="nucleotide sequence ID" value="NZ_JACXZA010000007.1"/>
</dbReference>
<dbReference type="PROSITE" id="PS51257">
    <property type="entry name" value="PROKAR_LIPOPROTEIN"/>
    <property type="match status" value="1"/>
</dbReference>
<protein>
    <submittedName>
        <fullName evidence="2">Uncharacterized protein</fullName>
    </submittedName>
</protein>
<feature type="region of interest" description="Disordered" evidence="1">
    <location>
        <begin position="33"/>
        <end position="60"/>
    </location>
</feature>
<proteinExistence type="predicted"/>
<evidence type="ECO:0000256" key="1">
    <source>
        <dbReference type="SAM" id="MobiDB-lite"/>
    </source>
</evidence>
<reference evidence="2 3" key="1">
    <citation type="submission" date="2020-09" db="EMBL/GenBank/DDBJ databases">
        <title>Paenibacillus sp. strain PR3 16S rRNA gene Genome sequencing and assembly.</title>
        <authorList>
            <person name="Kim J."/>
        </authorList>
    </citation>
    <scope>NUCLEOTIDE SEQUENCE [LARGE SCALE GENOMIC DNA]</scope>
    <source>
        <strain evidence="2 3">PR3</strain>
    </source>
</reference>
<dbReference type="Proteomes" id="UP000609346">
    <property type="component" value="Unassembled WGS sequence"/>
</dbReference>
<keyword evidence="3" id="KW-1185">Reference proteome</keyword>
<organism evidence="2 3">
    <name type="scientific">Paenibacillus terricola</name>
    <dbReference type="NCBI Taxonomy" id="2763503"/>
    <lineage>
        <taxon>Bacteria</taxon>
        <taxon>Bacillati</taxon>
        <taxon>Bacillota</taxon>
        <taxon>Bacilli</taxon>
        <taxon>Bacillales</taxon>
        <taxon>Paenibacillaceae</taxon>
        <taxon>Paenibacillus</taxon>
    </lineage>
</organism>
<gene>
    <name evidence="2" type="ORF">H8B09_25160</name>
</gene>
<evidence type="ECO:0000313" key="2">
    <source>
        <dbReference type="EMBL" id="MBD3922076.1"/>
    </source>
</evidence>
<name>A0ABR8N1L8_9BACL</name>
<accession>A0ABR8N1L8</accession>
<comment type="caution">
    <text evidence="2">The sequence shown here is derived from an EMBL/GenBank/DDBJ whole genome shotgun (WGS) entry which is preliminary data.</text>
</comment>